<evidence type="ECO:0000256" key="9">
    <source>
        <dbReference type="PIRSR" id="PIRSR000196-1"/>
    </source>
</evidence>
<dbReference type="GO" id="GO:0000166">
    <property type="term" value="F:nucleotide binding"/>
    <property type="evidence" value="ECO:0007669"/>
    <property type="project" value="UniProtKB-KW"/>
</dbReference>
<keyword evidence="7" id="KW-0642">Proline metabolism</keyword>
<name>A0A532V6B9_UNCL8</name>
<organism evidence="12 13">
    <name type="scientific">candidate division LCP-89 bacterium B3_LCP</name>
    <dbReference type="NCBI Taxonomy" id="2012998"/>
    <lineage>
        <taxon>Bacteria</taxon>
        <taxon>Pseudomonadati</taxon>
        <taxon>Bacteria division LCP-89</taxon>
    </lineage>
</organism>
<dbReference type="SUPFAM" id="SSF51730">
    <property type="entry name" value="FAD-linked oxidoreductase"/>
    <property type="match status" value="1"/>
</dbReference>
<evidence type="ECO:0000256" key="10">
    <source>
        <dbReference type="PIRSR" id="PIRSR000196-2"/>
    </source>
</evidence>
<dbReference type="GO" id="GO:0010133">
    <property type="term" value="P:L-proline catabolic process to L-glutamate"/>
    <property type="evidence" value="ECO:0007669"/>
    <property type="project" value="UniProtKB-UniPathway"/>
</dbReference>
<accession>A0A532V6B9</accession>
<dbReference type="PANTHER" id="PTHR13914">
    <property type="entry name" value="PROLINE OXIDASE"/>
    <property type="match status" value="1"/>
</dbReference>
<dbReference type="InterPro" id="IPR015659">
    <property type="entry name" value="Proline_oxidase"/>
</dbReference>
<evidence type="ECO:0000256" key="8">
    <source>
        <dbReference type="ARBA" id="ARBA00048779"/>
    </source>
</evidence>
<dbReference type="EC" id="1.5.5.2" evidence="2"/>
<comment type="pathway">
    <text evidence="1">Amino-acid degradation; L-proline degradation into L-glutamate; L-glutamate from L-proline: step 1/2.</text>
</comment>
<comment type="cofactor">
    <cofactor evidence="10">
        <name>FAD</name>
        <dbReference type="ChEBI" id="CHEBI:57692"/>
    </cofactor>
    <text evidence="10">Binds 1 FAD per subunit.</text>
</comment>
<comment type="catalytic activity">
    <reaction evidence="8">
        <text>L-proline + a quinone = (S)-1-pyrroline-5-carboxylate + a quinol + H(+)</text>
        <dbReference type="Rhea" id="RHEA:23784"/>
        <dbReference type="ChEBI" id="CHEBI:15378"/>
        <dbReference type="ChEBI" id="CHEBI:17388"/>
        <dbReference type="ChEBI" id="CHEBI:24646"/>
        <dbReference type="ChEBI" id="CHEBI:60039"/>
        <dbReference type="ChEBI" id="CHEBI:132124"/>
        <dbReference type="EC" id="1.5.5.2"/>
    </reaction>
</comment>
<dbReference type="InterPro" id="IPR008219">
    <property type="entry name" value="PRODH_bac_arc"/>
</dbReference>
<evidence type="ECO:0000256" key="7">
    <source>
        <dbReference type="ARBA" id="ARBA00023062"/>
    </source>
</evidence>
<keyword evidence="3" id="KW-0285">Flavoprotein</keyword>
<dbReference type="InterPro" id="IPR029041">
    <property type="entry name" value="FAD-linked_oxidoreductase-like"/>
</dbReference>
<reference evidence="12 13" key="1">
    <citation type="submission" date="2017-06" db="EMBL/GenBank/DDBJ databases">
        <title>Novel microbial phyla capable of carbon fixation and sulfur reduction in deep-sea sediments.</title>
        <authorList>
            <person name="Huang J."/>
            <person name="Baker B."/>
            <person name="Wang Y."/>
        </authorList>
    </citation>
    <scope>NUCLEOTIDE SEQUENCE [LARGE SCALE GENOMIC DNA]</scope>
    <source>
        <strain evidence="12">B3_LCP</strain>
    </source>
</reference>
<dbReference type="UniPathway" id="UPA00261">
    <property type="reaction ID" value="UER00373"/>
</dbReference>
<dbReference type="PIRSF" id="PIRSF000196">
    <property type="entry name" value="Pro_dehydrog"/>
    <property type="match status" value="1"/>
</dbReference>
<evidence type="ECO:0000256" key="5">
    <source>
        <dbReference type="ARBA" id="ARBA00022827"/>
    </source>
</evidence>
<protein>
    <recommendedName>
        <fullName evidence="2">proline dehydrogenase</fullName>
        <ecNumber evidence="2">1.5.5.2</ecNumber>
    </recommendedName>
</protein>
<sequence length="298" mass="34418">MDIVNRIIAETLPLVPKPIVGYFSSRYIAGETIDDAVETTRRLNAQGACVTIDVLGEHIVHREEASTYAEHYLHILDVINAEKLDANISLKPTQMGLKLDRKFCLETIGKIAEKATGLNNFMCIDMEDNSCTEDTLWLYEQLKDSCSVGTVLQAYMRRSDADLDRLIPHQVNLRLCKGIYVEPYAIAYKDREIIRFNFLHLLERLLQSGCYVGIATHDEFLVWGALHLLKKLEVPKDRYEFQMLLGVEERLREILIRDGHKLRVYVPFGMHWHAYSVRRLKENPQIAGYVLHNLFKKN</sequence>
<dbReference type="Gene3D" id="3.20.20.220">
    <property type="match status" value="1"/>
</dbReference>
<feature type="domain" description="Proline dehydrogenase" evidence="11">
    <location>
        <begin position="37"/>
        <end position="287"/>
    </location>
</feature>
<evidence type="ECO:0000259" key="11">
    <source>
        <dbReference type="Pfam" id="PF01619"/>
    </source>
</evidence>
<gene>
    <name evidence="12" type="ORF">CEE37_02135</name>
</gene>
<proteinExistence type="predicted"/>
<feature type="binding site" evidence="9">
    <location>
        <position position="91"/>
    </location>
    <ligand>
        <name>substrate</name>
    </ligand>
</feature>
<feature type="binding site" evidence="10">
    <location>
        <position position="153"/>
    </location>
    <ligand>
        <name>FAD</name>
        <dbReference type="ChEBI" id="CHEBI:57692"/>
    </ligand>
</feature>
<evidence type="ECO:0000256" key="3">
    <source>
        <dbReference type="ARBA" id="ARBA00022630"/>
    </source>
</evidence>
<comment type="caution">
    <text evidence="12">The sequence shown here is derived from an EMBL/GenBank/DDBJ whole genome shotgun (WGS) entry which is preliminary data.</text>
</comment>
<dbReference type="Proteomes" id="UP000319619">
    <property type="component" value="Unassembled WGS sequence"/>
</dbReference>
<evidence type="ECO:0000256" key="4">
    <source>
        <dbReference type="ARBA" id="ARBA00022741"/>
    </source>
</evidence>
<feature type="binding site" evidence="9">
    <location>
        <position position="278"/>
    </location>
    <ligand>
        <name>substrate</name>
    </ligand>
</feature>
<evidence type="ECO:0000313" key="12">
    <source>
        <dbReference type="EMBL" id="TKJ42507.1"/>
    </source>
</evidence>
<evidence type="ECO:0000256" key="6">
    <source>
        <dbReference type="ARBA" id="ARBA00023002"/>
    </source>
</evidence>
<dbReference type="AlphaFoldDB" id="A0A532V6B9"/>
<dbReference type="InterPro" id="IPR002872">
    <property type="entry name" value="Proline_DH_dom"/>
</dbReference>
<feature type="binding site" evidence="10">
    <location>
        <position position="126"/>
    </location>
    <ligand>
        <name>FAD</name>
        <dbReference type="ChEBI" id="CHEBI:57692"/>
    </ligand>
</feature>
<dbReference type="GO" id="GO:0004657">
    <property type="term" value="F:proline dehydrogenase activity"/>
    <property type="evidence" value="ECO:0007669"/>
    <property type="project" value="UniProtKB-EC"/>
</dbReference>
<evidence type="ECO:0000256" key="2">
    <source>
        <dbReference type="ARBA" id="ARBA00012695"/>
    </source>
</evidence>
<keyword evidence="4 10" id="KW-0547">Nucleotide-binding</keyword>
<feature type="binding site" evidence="10">
    <location>
        <begin position="216"/>
        <end position="217"/>
    </location>
    <ligand>
        <name>FAD</name>
        <dbReference type="ChEBI" id="CHEBI:57692"/>
    </ligand>
</feature>
<keyword evidence="5 10" id="KW-0274">FAD</keyword>
<keyword evidence="6" id="KW-0560">Oxidoreductase</keyword>
<dbReference type="Pfam" id="PF01619">
    <property type="entry name" value="Pro_dh"/>
    <property type="match status" value="1"/>
</dbReference>
<evidence type="ECO:0000313" key="13">
    <source>
        <dbReference type="Proteomes" id="UP000319619"/>
    </source>
</evidence>
<evidence type="ECO:0000256" key="1">
    <source>
        <dbReference type="ARBA" id="ARBA00004739"/>
    </source>
</evidence>
<dbReference type="EMBL" id="NJBN01000001">
    <property type="protein sequence ID" value="TKJ42507.1"/>
    <property type="molecule type" value="Genomic_DNA"/>
</dbReference>
<feature type="binding site" evidence="9">
    <location>
        <position position="279"/>
    </location>
    <ligand>
        <name>substrate</name>
    </ligand>
</feature>
<dbReference type="PANTHER" id="PTHR13914:SF0">
    <property type="entry name" value="PROLINE DEHYDROGENASE 1, MITOCHONDRIAL"/>
    <property type="match status" value="1"/>
</dbReference>